<gene>
    <name evidence="2" type="ORF">QJS10_CPB14g00714</name>
</gene>
<organism evidence="2 3">
    <name type="scientific">Acorus calamus</name>
    <name type="common">Sweet flag</name>
    <dbReference type="NCBI Taxonomy" id="4465"/>
    <lineage>
        <taxon>Eukaryota</taxon>
        <taxon>Viridiplantae</taxon>
        <taxon>Streptophyta</taxon>
        <taxon>Embryophyta</taxon>
        <taxon>Tracheophyta</taxon>
        <taxon>Spermatophyta</taxon>
        <taxon>Magnoliopsida</taxon>
        <taxon>Liliopsida</taxon>
        <taxon>Acoraceae</taxon>
        <taxon>Acorus</taxon>
    </lineage>
</organism>
<sequence length="198" mass="21710">MDNAGEFGVHGDEGVGVAQDGACTLDQDVYNLKHNPEKQIIWKSKWKPIPRSAFPLATVVNDDHQRFRQVYQSRSAFPLATVLKCDRPKARRAKLVGPSGNYTSTPSPEGMPTSRASSNPTKQPPHPKTTHHPIRILSHPHLHLHQSPSYTLTPPSAATTASPLPIGSPNLSNPPTKRVAEGDSSRGRRGQRLLRRSC</sequence>
<evidence type="ECO:0000313" key="3">
    <source>
        <dbReference type="Proteomes" id="UP001180020"/>
    </source>
</evidence>
<comment type="caution">
    <text evidence="2">The sequence shown here is derived from an EMBL/GenBank/DDBJ whole genome shotgun (WGS) entry which is preliminary data.</text>
</comment>
<evidence type="ECO:0000256" key="1">
    <source>
        <dbReference type="SAM" id="MobiDB-lite"/>
    </source>
</evidence>
<feature type="region of interest" description="Disordered" evidence="1">
    <location>
        <begin position="145"/>
        <end position="198"/>
    </location>
</feature>
<keyword evidence="3" id="KW-1185">Reference proteome</keyword>
<feature type="region of interest" description="Disordered" evidence="1">
    <location>
        <begin position="91"/>
        <end position="133"/>
    </location>
</feature>
<name>A0AAV9DEN1_ACOCL</name>
<dbReference type="EMBL" id="JAUJYO010000014">
    <property type="protein sequence ID" value="KAK1299371.1"/>
    <property type="molecule type" value="Genomic_DNA"/>
</dbReference>
<dbReference type="AlphaFoldDB" id="A0AAV9DEN1"/>
<feature type="compositionally biased region" description="Low complexity" evidence="1">
    <location>
        <begin position="145"/>
        <end position="165"/>
    </location>
</feature>
<dbReference type="Proteomes" id="UP001180020">
    <property type="component" value="Unassembled WGS sequence"/>
</dbReference>
<reference evidence="2" key="1">
    <citation type="journal article" date="2023" name="Nat. Commun.">
        <title>Diploid and tetraploid genomes of Acorus and the evolution of monocots.</title>
        <authorList>
            <person name="Ma L."/>
            <person name="Liu K.W."/>
            <person name="Li Z."/>
            <person name="Hsiao Y.Y."/>
            <person name="Qi Y."/>
            <person name="Fu T."/>
            <person name="Tang G.D."/>
            <person name="Zhang D."/>
            <person name="Sun W.H."/>
            <person name="Liu D.K."/>
            <person name="Li Y."/>
            <person name="Chen G.Z."/>
            <person name="Liu X.D."/>
            <person name="Liao X.Y."/>
            <person name="Jiang Y.T."/>
            <person name="Yu X."/>
            <person name="Hao Y."/>
            <person name="Huang J."/>
            <person name="Zhao X.W."/>
            <person name="Ke S."/>
            <person name="Chen Y.Y."/>
            <person name="Wu W.L."/>
            <person name="Hsu J.L."/>
            <person name="Lin Y.F."/>
            <person name="Huang M.D."/>
            <person name="Li C.Y."/>
            <person name="Huang L."/>
            <person name="Wang Z.W."/>
            <person name="Zhao X."/>
            <person name="Zhong W.Y."/>
            <person name="Peng D.H."/>
            <person name="Ahmad S."/>
            <person name="Lan S."/>
            <person name="Zhang J.S."/>
            <person name="Tsai W.C."/>
            <person name="Van de Peer Y."/>
            <person name="Liu Z.J."/>
        </authorList>
    </citation>
    <scope>NUCLEOTIDE SEQUENCE</scope>
    <source>
        <strain evidence="2">CP</strain>
    </source>
</reference>
<feature type="compositionally biased region" description="Basic residues" evidence="1">
    <location>
        <begin position="187"/>
        <end position="198"/>
    </location>
</feature>
<accession>A0AAV9DEN1</accession>
<protein>
    <submittedName>
        <fullName evidence="2">Uncharacterized protein</fullName>
    </submittedName>
</protein>
<proteinExistence type="predicted"/>
<evidence type="ECO:0000313" key="2">
    <source>
        <dbReference type="EMBL" id="KAK1299371.1"/>
    </source>
</evidence>
<reference evidence="2" key="2">
    <citation type="submission" date="2023-06" db="EMBL/GenBank/DDBJ databases">
        <authorList>
            <person name="Ma L."/>
            <person name="Liu K.-W."/>
            <person name="Li Z."/>
            <person name="Hsiao Y.-Y."/>
            <person name="Qi Y."/>
            <person name="Fu T."/>
            <person name="Tang G."/>
            <person name="Zhang D."/>
            <person name="Sun W.-H."/>
            <person name="Liu D.-K."/>
            <person name="Li Y."/>
            <person name="Chen G.-Z."/>
            <person name="Liu X.-D."/>
            <person name="Liao X.-Y."/>
            <person name="Jiang Y.-T."/>
            <person name="Yu X."/>
            <person name="Hao Y."/>
            <person name="Huang J."/>
            <person name="Zhao X.-W."/>
            <person name="Ke S."/>
            <person name="Chen Y.-Y."/>
            <person name="Wu W.-L."/>
            <person name="Hsu J.-L."/>
            <person name="Lin Y.-F."/>
            <person name="Huang M.-D."/>
            <person name="Li C.-Y."/>
            <person name="Huang L."/>
            <person name="Wang Z.-W."/>
            <person name="Zhao X."/>
            <person name="Zhong W.-Y."/>
            <person name="Peng D.-H."/>
            <person name="Ahmad S."/>
            <person name="Lan S."/>
            <person name="Zhang J.-S."/>
            <person name="Tsai W.-C."/>
            <person name="Van De Peer Y."/>
            <person name="Liu Z.-J."/>
        </authorList>
    </citation>
    <scope>NUCLEOTIDE SEQUENCE</scope>
    <source>
        <strain evidence="2">CP</strain>
        <tissue evidence="2">Leaves</tissue>
    </source>
</reference>